<evidence type="ECO:0000256" key="4">
    <source>
        <dbReference type="SAM" id="Phobius"/>
    </source>
</evidence>
<evidence type="ECO:0000256" key="3">
    <source>
        <dbReference type="ARBA" id="ARBA00023163"/>
    </source>
</evidence>
<dbReference type="PROSITE" id="PS01124">
    <property type="entry name" value="HTH_ARAC_FAMILY_2"/>
    <property type="match status" value="1"/>
</dbReference>
<dbReference type="SUPFAM" id="SSF46689">
    <property type="entry name" value="Homeodomain-like"/>
    <property type="match status" value="1"/>
</dbReference>
<evidence type="ECO:0000259" key="5">
    <source>
        <dbReference type="PROSITE" id="PS01124"/>
    </source>
</evidence>
<dbReference type="GO" id="GO:0003700">
    <property type="term" value="F:DNA-binding transcription factor activity"/>
    <property type="evidence" value="ECO:0007669"/>
    <property type="project" value="InterPro"/>
</dbReference>
<keyword evidence="4" id="KW-0812">Transmembrane</keyword>
<dbReference type="PANTHER" id="PTHR43280">
    <property type="entry name" value="ARAC-FAMILY TRANSCRIPTIONAL REGULATOR"/>
    <property type="match status" value="1"/>
</dbReference>
<feature type="transmembrane region" description="Helical" evidence="4">
    <location>
        <begin position="21"/>
        <end position="41"/>
    </location>
</feature>
<evidence type="ECO:0000313" key="9">
    <source>
        <dbReference type="Proteomes" id="UP000431913"/>
    </source>
</evidence>
<gene>
    <name evidence="6" type="ORF">ASJ35_15425</name>
    <name evidence="7" type="ORF">FYJ76_10400</name>
</gene>
<keyword evidence="4" id="KW-0472">Membrane</keyword>
<dbReference type="Pfam" id="PF12833">
    <property type="entry name" value="HTH_18"/>
    <property type="match status" value="1"/>
</dbReference>
<dbReference type="SMART" id="SM00342">
    <property type="entry name" value="HTH_ARAC"/>
    <property type="match status" value="1"/>
</dbReference>
<comment type="caution">
    <text evidence="6">The sequence shown here is derived from an EMBL/GenBank/DDBJ whole genome shotgun (WGS) entry which is preliminary data.</text>
</comment>
<dbReference type="Proteomes" id="UP000053433">
    <property type="component" value="Unassembled WGS sequence"/>
</dbReference>
<reference evidence="6 8" key="1">
    <citation type="submission" date="2015-10" db="EMBL/GenBank/DDBJ databases">
        <title>A novel member of the family Ruminococcaceae isolated from human faeces.</title>
        <authorList>
            <person name="Shkoporov A.N."/>
            <person name="Chaplin A.V."/>
            <person name="Motuzova O.V."/>
            <person name="Kafarskaia L.I."/>
            <person name="Efimov B.A."/>
        </authorList>
    </citation>
    <scope>NUCLEOTIDE SEQUENCE [LARGE SCALE GENOMIC DNA]</scope>
    <source>
        <strain evidence="6 8">668</strain>
    </source>
</reference>
<evidence type="ECO:0000313" key="8">
    <source>
        <dbReference type="Proteomes" id="UP000053433"/>
    </source>
</evidence>
<keyword evidence="4" id="KW-1133">Transmembrane helix</keyword>
<dbReference type="AlphaFoldDB" id="A0A0W7TMZ4"/>
<feature type="domain" description="HTH araC/xylS-type" evidence="5">
    <location>
        <begin position="615"/>
        <end position="714"/>
    </location>
</feature>
<dbReference type="RefSeq" id="WP_058723722.1">
    <property type="nucleotide sequence ID" value="NZ_CAUBPW010000051.1"/>
</dbReference>
<evidence type="ECO:0000256" key="2">
    <source>
        <dbReference type="ARBA" id="ARBA00023125"/>
    </source>
</evidence>
<dbReference type="Gene3D" id="1.10.10.60">
    <property type="entry name" value="Homeodomain-like"/>
    <property type="match status" value="2"/>
</dbReference>
<dbReference type="PANTHER" id="PTHR43280:SF2">
    <property type="entry name" value="HTH-TYPE TRANSCRIPTIONAL REGULATOR EXSA"/>
    <property type="match status" value="1"/>
</dbReference>
<accession>A0A0W7TMZ4</accession>
<dbReference type="GO" id="GO:0043565">
    <property type="term" value="F:sequence-specific DNA binding"/>
    <property type="evidence" value="ECO:0007669"/>
    <property type="project" value="InterPro"/>
</dbReference>
<dbReference type="EMBL" id="VUNJ01000010">
    <property type="protein sequence ID" value="MST92343.1"/>
    <property type="molecule type" value="Genomic_DNA"/>
</dbReference>
<keyword evidence="3" id="KW-0804">Transcription</keyword>
<dbReference type="InterPro" id="IPR018060">
    <property type="entry name" value="HTH_AraC"/>
</dbReference>
<keyword evidence="1" id="KW-0805">Transcription regulation</keyword>
<dbReference type="InterPro" id="IPR009057">
    <property type="entry name" value="Homeodomain-like_sf"/>
</dbReference>
<feature type="transmembrane region" description="Helical" evidence="4">
    <location>
        <begin position="279"/>
        <end position="300"/>
    </location>
</feature>
<evidence type="ECO:0000313" key="7">
    <source>
        <dbReference type="EMBL" id="MST92343.1"/>
    </source>
</evidence>
<dbReference type="Proteomes" id="UP000431913">
    <property type="component" value="Unassembled WGS sequence"/>
</dbReference>
<evidence type="ECO:0000313" key="6">
    <source>
        <dbReference type="EMBL" id="KUE75103.1"/>
    </source>
</evidence>
<dbReference type="EMBL" id="LMUA01000029">
    <property type="protein sequence ID" value="KUE75103.1"/>
    <property type="molecule type" value="Genomic_DNA"/>
</dbReference>
<reference evidence="7 9" key="2">
    <citation type="submission" date="2019-08" db="EMBL/GenBank/DDBJ databases">
        <title>In-depth cultivation of the pig gut microbiome towards novel bacterial diversity and tailored functional studies.</title>
        <authorList>
            <person name="Wylensek D."/>
            <person name="Hitch T.C.A."/>
            <person name="Clavel T."/>
        </authorList>
    </citation>
    <scope>NUCLEOTIDE SEQUENCE [LARGE SCALE GENOMIC DNA]</scope>
    <source>
        <strain evidence="7 9">WCA3-601-WT-6J</strain>
    </source>
</reference>
<protein>
    <submittedName>
        <fullName evidence="7">Helix-turn-helix domain-containing protein</fullName>
    </submittedName>
</protein>
<name>A0A0W7TMZ4_9FIRM</name>
<evidence type="ECO:0000256" key="1">
    <source>
        <dbReference type="ARBA" id="ARBA00023015"/>
    </source>
</evidence>
<sequence>MKKKPAVRHRLSTVQRIFFSYVFICLVPVVILAGVLAVSTFRAQQREDAARQAHTAELAARTLDAEFKRVQGLGQQLSETQWVKRRGAAAGLYDEEFGLREKLAICGDLRGYTAASGVIRQLSVVFPEKEEVYSSAGFYDTADFFRTFSLEKGQTPLESAVVYERLSLPENSGLVCGAQLGMTGGAASRLFFAEAMEYNRPMRSFLLVELDRSAIRNQIALLRTDDMLSLSIRGADRELAGISFTARAAEADYTYRSVCFPVDITSGFSAVPLVRTRSVWFIAVLVLISVLLTVNLAWLLTKLTYTPLKRLADSAAHRLPAPVHAGDEYAIIEESLCQLAAERENVLHMAERYRATARSNFLRRLLQGYFDAAEAAEKMREFDIGFSDSMSHLVLLVEEREGSHGVMPLEEALSSFDLLYEITELSRTRLAAIVAPGGPDEVCPQTLAQRVALSYQEHTETMPFIACGSLEEGVLGISKSYYAAAEQLSARLSDGACLTSPDRGIYYPVEWELQLINRAKAGQQAMAETILGEIRAENERRGVSQQNMRRLVLMLAQTYSRIIHEFDPQPARYAAEFDAVSSAQTDDGMWGALYRVNALFCAEKTASQQAGDTEQQVVEYVKEHLTDPDLSLKDLGDRFNLSVSAVSKLFKRVCGINFYDFLLSGRMELACEMLENKKITLAAAARAVGYENDYSFKRAFSRFYGVSVSEYLRRRRK</sequence>
<proteinExistence type="predicted"/>
<keyword evidence="2" id="KW-0238">DNA-binding</keyword>
<organism evidence="6 8">
    <name type="scientific">Ruthenibacterium lactatiformans</name>
    <dbReference type="NCBI Taxonomy" id="1550024"/>
    <lineage>
        <taxon>Bacteria</taxon>
        <taxon>Bacillati</taxon>
        <taxon>Bacillota</taxon>
        <taxon>Clostridia</taxon>
        <taxon>Eubacteriales</taxon>
        <taxon>Oscillospiraceae</taxon>
        <taxon>Ruthenibacterium</taxon>
    </lineage>
</organism>